<dbReference type="PANTHER" id="PTHR46599:SF6">
    <property type="entry name" value="DUAL SPECIFICITY PHOSPHATASE 26"/>
    <property type="match status" value="1"/>
</dbReference>
<evidence type="ECO:0000259" key="2">
    <source>
        <dbReference type="Pfam" id="PF13843"/>
    </source>
</evidence>
<dbReference type="Pfam" id="PF13843">
    <property type="entry name" value="DDE_Tnp_1_7"/>
    <property type="match status" value="2"/>
</dbReference>
<accession>A0A8K0KA46</accession>
<proteinExistence type="predicted"/>
<feature type="chain" id="PRO_5035425912" description="PiggyBac transposable element-derived protein domain-containing protein" evidence="1">
    <location>
        <begin position="17"/>
        <end position="256"/>
    </location>
</feature>
<dbReference type="OrthoDB" id="10057959at2759"/>
<reference evidence="3" key="1">
    <citation type="submission" date="2013-04" db="EMBL/GenBank/DDBJ databases">
        <authorList>
            <person name="Qu J."/>
            <person name="Murali S.C."/>
            <person name="Bandaranaike D."/>
            <person name="Bellair M."/>
            <person name="Blankenburg K."/>
            <person name="Chao H."/>
            <person name="Dinh H."/>
            <person name="Doddapaneni H."/>
            <person name="Downs B."/>
            <person name="Dugan-Rocha S."/>
            <person name="Elkadiri S."/>
            <person name="Gnanaolivu R.D."/>
            <person name="Hernandez B."/>
            <person name="Javaid M."/>
            <person name="Jayaseelan J.C."/>
            <person name="Lee S."/>
            <person name="Li M."/>
            <person name="Ming W."/>
            <person name="Munidasa M."/>
            <person name="Muniz J."/>
            <person name="Nguyen L."/>
            <person name="Ongeri F."/>
            <person name="Osuji N."/>
            <person name="Pu L.-L."/>
            <person name="Puazo M."/>
            <person name="Qu C."/>
            <person name="Quiroz J."/>
            <person name="Raj R."/>
            <person name="Weissenberger G."/>
            <person name="Xin Y."/>
            <person name="Zou X."/>
            <person name="Han Y."/>
            <person name="Richards S."/>
            <person name="Worley K."/>
            <person name="Muzny D."/>
            <person name="Gibbs R."/>
        </authorList>
    </citation>
    <scope>NUCLEOTIDE SEQUENCE</scope>
    <source>
        <strain evidence="3">Sampled in the wild</strain>
    </source>
</reference>
<dbReference type="EMBL" id="KZ308544">
    <property type="protein sequence ID" value="KAG8231226.1"/>
    <property type="molecule type" value="Genomic_DNA"/>
</dbReference>
<evidence type="ECO:0000313" key="4">
    <source>
        <dbReference type="Proteomes" id="UP000792457"/>
    </source>
</evidence>
<feature type="non-terminal residue" evidence="3">
    <location>
        <position position="1"/>
    </location>
</feature>
<feature type="domain" description="PiggyBac transposable element-derived protein" evidence="2">
    <location>
        <begin position="1"/>
        <end position="102"/>
    </location>
</feature>
<evidence type="ECO:0000313" key="3">
    <source>
        <dbReference type="EMBL" id="KAG8231226.1"/>
    </source>
</evidence>
<protein>
    <recommendedName>
        <fullName evidence="2">PiggyBac transposable element-derived protein domain-containing protein</fullName>
    </recommendedName>
</protein>
<evidence type="ECO:0000256" key="1">
    <source>
        <dbReference type="SAM" id="SignalP"/>
    </source>
</evidence>
<comment type="caution">
    <text evidence="3">The sequence shown here is derived from an EMBL/GenBank/DDBJ whole genome shotgun (WGS) entry which is preliminary data.</text>
</comment>
<sequence>MLAFLGLLLMSGVLKSSHLNFRDLWATDGRGVEMFPLTMSYNRFLFLMRCLRFDDITTREVRRMSDKLAPVREFIEKLSENFGKLYNPNEYVTIYEQLIPFKLDSKTFYLLKFEIYAGVQPDGPYKSGNKPDEVVKRLVRPLRGTNRNVTTDNWYTSIPLAQSLLSEYKLTIVGTSRKNKKEIPTEFLPKRDRVVRSSIFGFTKDITLVSYVPVRNRAVILISTMHHDNKIDESTKNLQKPEIITTYNKTKSGVDT</sequence>
<keyword evidence="4" id="KW-1185">Reference proteome</keyword>
<dbReference type="InterPro" id="IPR029526">
    <property type="entry name" value="PGBD"/>
</dbReference>
<feature type="domain" description="PiggyBac transposable element-derived protein" evidence="2">
    <location>
        <begin position="104"/>
        <end position="256"/>
    </location>
</feature>
<organism evidence="3 4">
    <name type="scientific">Ladona fulva</name>
    <name type="common">Scarce chaser dragonfly</name>
    <name type="synonym">Libellula fulva</name>
    <dbReference type="NCBI Taxonomy" id="123851"/>
    <lineage>
        <taxon>Eukaryota</taxon>
        <taxon>Metazoa</taxon>
        <taxon>Ecdysozoa</taxon>
        <taxon>Arthropoda</taxon>
        <taxon>Hexapoda</taxon>
        <taxon>Insecta</taxon>
        <taxon>Pterygota</taxon>
        <taxon>Palaeoptera</taxon>
        <taxon>Odonata</taxon>
        <taxon>Epiprocta</taxon>
        <taxon>Anisoptera</taxon>
        <taxon>Libelluloidea</taxon>
        <taxon>Libellulidae</taxon>
        <taxon>Ladona</taxon>
    </lineage>
</organism>
<dbReference type="AlphaFoldDB" id="A0A8K0KA46"/>
<keyword evidence="1" id="KW-0732">Signal</keyword>
<name>A0A8K0KA46_LADFU</name>
<gene>
    <name evidence="3" type="ORF">J437_LFUL005900</name>
</gene>
<dbReference type="Proteomes" id="UP000792457">
    <property type="component" value="Unassembled WGS sequence"/>
</dbReference>
<dbReference type="PANTHER" id="PTHR46599">
    <property type="entry name" value="PIGGYBAC TRANSPOSABLE ELEMENT-DERIVED PROTEIN 4"/>
    <property type="match status" value="1"/>
</dbReference>
<feature type="signal peptide" evidence="1">
    <location>
        <begin position="1"/>
        <end position="16"/>
    </location>
</feature>
<reference evidence="3" key="2">
    <citation type="submission" date="2017-10" db="EMBL/GenBank/DDBJ databases">
        <title>Ladona fulva Genome sequencing and assembly.</title>
        <authorList>
            <person name="Murali S."/>
            <person name="Richards S."/>
            <person name="Bandaranaike D."/>
            <person name="Bellair M."/>
            <person name="Blankenburg K."/>
            <person name="Chao H."/>
            <person name="Dinh H."/>
            <person name="Doddapaneni H."/>
            <person name="Dugan-Rocha S."/>
            <person name="Elkadiri S."/>
            <person name="Gnanaolivu R."/>
            <person name="Hernandez B."/>
            <person name="Skinner E."/>
            <person name="Javaid M."/>
            <person name="Lee S."/>
            <person name="Li M."/>
            <person name="Ming W."/>
            <person name="Munidasa M."/>
            <person name="Muniz J."/>
            <person name="Nguyen L."/>
            <person name="Hughes D."/>
            <person name="Osuji N."/>
            <person name="Pu L.-L."/>
            <person name="Puazo M."/>
            <person name="Qu C."/>
            <person name="Quiroz J."/>
            <person name="Raj R."/>
            <person name="Weissenberger G."/>
            <person name="Xin Y."/>
            <person name="Zou X."/>
            <person name="Han Y."/>
            <person name="Worley K."/>
            <person name="Muzny D."/>
            <person name="Gibbs R."/>
        </authorList>
    </citation>
    <scope>NUCLEOTIDE SEQUENCE</scope>
    <source>
        <strain evidence="3">Sampled in the wild</strain>
    </source>
</reference>